<feature type="compositionally biased region" description="Basic and acidic residues" evidence="8">
    <location>
        <begin position="1379"/>
        <end position="1388"/>
    </location>
</feature>
<evidence type="ECO:0000256" key="3">
    <source>
        <dbReference type="ARBA" id="ARBA00022737"/>
    </source>
</evidence>
<dbReference type="Pfam" id="PF08295">
    <property type="entry name" value="Sin3_corepress"/>
    <property type="match status" value="1"/>
</dbReference>
<sequence length="1431" mass="151985">MATLNVKDALSYLDQVKVQFAEHPDVYNRFLDIMKDFKSQSIDTPGVIERVSTLFRGHPSLIQGFNTFLPPGYRIECSLDPDRANMITVTTPTGTTTQTSGGIAGAISRMHRDAGAAHAADAPPHGAAYAAAPGAAPGQALPSLPAGSLSGLATPARPSHAGAGPATPGATAGAGVLSAPFPSSAAQNAADRRPPVEFNHAISYVNRIKQRFSGDPDTYKQFLEILQTYQKEQRPIGDVYAQVTVLFNNDKDLLDEFKQFLPDTSSGAPPAAGGLFGMLGQVTAGMGAPGVAAQAGAGSHQGPHGHGAQAPPGAARLDAGPPEGAKKAPGGGRSKKRAAGAASSTPGAEAAAPAPAAKSKSKKSKHSHAKLERSPARDVGGPVAAQEAYAPPMPMPPPSAQQALMYGSDGSLIPVPGTAPGVGLAMAPDGSLVPMGVGVNGVSGGMGLGPQAPPLATTDEVAFFDRVKKHIDDRATYLEFLKLLNLYTQDVIDVRTLVDRASLFIGGNRELFNAFQCLCGYDMGKHGWLEAEDPIIENVPALQRERVDLGSCKVYGASYRKLPKAEINLACSGRDPMCWEVLNDTWVSHPTWASEGESFNPHKKNVYEDALYRSEEERHEYDYHIEANLRTIALLEPIAARITTMDADERAAFRLKPGLGGQSKSIYQRVVKKVYGREYGVEVIAALHDNPCVAVPVVLARLKQKDEEWKRAQREWNKVWREVDARNYYKSLDHQGVNFKASDKKVITTKAFVSEIEAKRTQQLQARLAVDPNLPRPRPQYQLAYALDDTGVLMDVLKLALSFLDRAPYSRADCDRIEGFLRTFVPLLLALDPQEFEEQLSGGVVLEGQADEEAESRAGDDDVRSDADASDADSASVASTSRRGGAAAARRQEGDLRRRLLRNQAEAAQGEAAPEAAATTAARASSPALAAEVKAATEAMDAATAPVVAGGSGAPDVEMLDGEAKAAAAQALSEADGSAAPATKEAPADEEMQEAPVEADSAVNPAEPKTWLNAAGVKAFDSATRQNVATPPAAESAAPSPGGSAQPAAASIKCNFFCSTSHYVFVRLLQLLYARLFKMKQLGAEMAAQQPPKRRINPVALELGLQDGSTGPAAVVGAAAAASQAASTSHSSGTSSANGVQPNGTSNGLGEVSGLTLSPSRYYDTLLELAEKLFDGELDRNTFEESVRYMYGIEGYLLFTLDKVIGALVKTAQLIATDSKCQELQSILEKDRASGSSADYKAQIARRVAAEAVLGREENLFRVEWQAGSRQLLLQMLSKDEPTLGDPRTKEQRWAQYTASYVLHTPTEGLPAPVAPPFLQRSAPAEADEAEVEVPRGGALIARNELDLKMCMNTYRLFYGAGTTDTFVRQLPAATLEARERRAEPQREARRRKLAEWLQAREAQPAPAAAPEDAAAPAGEAAAARPTAAAP</sequence>
<feature type="region of interest" description="Disordered" evidence="8">
    <location>
        <begin position="1379"/>
        <end position="1431"/>
    </location>
</feature>
<dbReference type="InterPro" id="IPR031693">
    <property type="entry name" value="Sin3_C"/>
</dbReference>
<keyword evidence="3" id="KW-0677">Repeat</keyword>
<evidence type="ECO:0000256" key="5">
    <source>
        <dbReference type="ARBA" id="ARBA00023163"/>
    </source>
</evidence>
<dbReference type="InterPro" id="IPR036600">
    <property type="entry name" value="PAH_sf"/>
</dbReference>
<dbReference type="InterPro" id="IPR039774">
    <property type="entry name" value="Sin3-like"/>
</dbReference>
<dbReference type="Proteomes" id="UP000245946">
    <property type="component" value="Unassembled WGS sequence"/>
</dbReference>
<feature type="compositionally biased region" description="Low complexity" evidence="8">
    <location>
        <begin position="141"/>
        <end position="153"/>
    </location>
</feature>
<dbReference type="GO" id="GO:0003714">
    <property type="term" value="F:transcription corepressor activity"/>
    <property type="evidence" value="ECO:0007669"/>
    <property type="project" value="InterPro"/>
</dbReference>
<evidence type="ECO:0000256" key="8">
    <source>
        <dbReference type="SAM" id="MobiDB-lite"/>
    </source>
</evidence>
<keyword evidence="6 7" id="KW-0539">Nucleus</keyword>
<organism evidence="10 11">
    <name type="scientific">Tilletiopsis washingtonensis</name>
    <dbReference type="NCBI Taxonomy" id="58919"/>
    <lineage>
        <taxon>Eukaryota</taxon>
        <taxon>Fungi</taxon>
        <taxon>Dikarya</taxon>
        <taxon>Basidiomycota</taxon>
        <taxon>Ustilaginomycotina</taxon>
        <taxon>Exobasidiomycetes</taxon>
        <taxon>Entylomatales</taxon>
        <taxon>Entylomatales incertae sedis</taxon>
        <taxon>Tilletiopsis</taxon>
    </lineage>
</organism>
<dbReference type="PROSITE" id="PS51477">
    <property type="entry name" value="PAH"/>
    <property type="match status" value="2"/>
</dbReference>
<feature type="compositionally biased region" description="Low complexity" evidence="8">
    <location>
        <begin position="339"/>
        <end position="358"/>
    </location>
</feature>
<evidence type="ECO:0000256" key="7">
    <source>
        <dbReference type="PROSITE-ProRule" id="PRU00810"/>
    </source>
</evidence>
<dbReference type="FunFam" id="1.20.1160.11:FF:000002">
    <property type="entry name" value="Paired amphipathic helix protein SIN3"/>
    <property type="match status" value="1"/>
</dbReference>
<feature type="compositionally biased region" description="Low complexity" evidence="8">
    <location>
        <begin position="968"/>
        <end position="980"/>
    </location>
</feature>
<keyword evidence="2" id="KW-0678">Repressor</keyword>
<dbReference type="Pfam" id="PF02671">
    <property type="entry name" value="PAH"/>
    <property type="match status" value="3"/>
</dbReference>
<evidence type="ECO:0000313" key="11">
    <source>
        <dbReference type="Proteomes" id="UP000245946"/>
    </source>
</evidence>
<feature type="region of interest" description="Disordered" evidence="8">
    <location>
        <begin position="847"/>
        <end position="895"/>
    </location>
</feature>
<feature type="region of interest" description="Disordered" evidence="8">
    <location>
        <begin position="968"/>
        <end position="1003"/>
    </location>
</feature>
<feature type="compositionally biased region" description="Low complexity" evidence="8">
    <location>
        <begin position="1400"/>
        <end position="1431"/>
    </location>
</feature>
<feature type="region of interest" description="Disordered" evidence="8">
    <location>
        <begin position="141"/>
        <end position="175"/>
    </location>
</feature>
<proteinExistence type="predicted"/>
<feature type="compositionally biased region" description="Low complexity" evidence="8">
    <location>
        <begin position="1127"/>
        <end position="1140"/>
    </location>
</feature>
<keyword evidence="5" id="KW-0804">Transcription</keyword>
<evidence type="ECO:0000256" key="2">
    <source>
        <dbReference type="ARBA" id="ARBA00022491"/>
    </source>
</evidence>
<dbReference type="PANTHER" id="PTHR12346:SF0">
    <property type="entry name" value="SIN3A, ISOFORM G"/>
    <property type="match status" value="1"/>
</dbReference>
<dbReference type="Pfam" id="PF16879">
    <property type="entry name" value="Sin3a_C"/>
    <property type="match status" value="1"/>
</dbReference>
<reference evidence="10 11" key="1">
    <citation type="journal article" date="2018" name="Mol. Biol. Evol.">
        <title>Broad Genomic Sampling Reveals a Smut Pathogenic Ancestry of the Fungal Clade Ustilaginomycotina.</title>
        <authorList>
            <person name="Kijpornyongpan T."/>
            <person name="Mondo S.J."/>
            <person name="Barry K."/>
            <person name="Sandor L."/>
            <person name="Lee J."/>
            <person name="Lipzen A."/>
            <person name="Pangilinan J."/>
            <person name="LaButti K."/>
            <person name="Hainaut M."/>
            <person name="Henrissat B."/>
            <person name="Grigoriev I.V."/>
            <person name="Spatafora J.W."/>
            <person name="Aime M.C."/>
        </authorList>
    </citation>
    <scope>NUCLEOTIDE SEQUENCE [LARGE SCALE GENOMIC DNA]</scope>
    <source>
        <strain evidence="10 11">MCA 4186</strain>
    </source>
</reference>
<evidence type="ECO:0000256" key="4">
    <source>
        <dbReference type="ARBA" id="ARBA00023015"/>
    </source>
</evidence>
<feature type="compositionally biased region" description="Basic and acidic residues" evidence="8">
    <location>
        <begin position="855"/>
        <end position="867"/>
    </location>
</feature>
<feature type="region of interest" description="Disordered" evidence="8">
    <location>
        <begin position="293"/>
        <end position="382"/>
    </location>
</feature>
<keyword evidence="4" id="KW-0805">Transcription regulation</keyword>
<name>A0A316ZK53_9BASI</name>
<dbReference type="Gene3D" id="1.20.1160.11">
    <property type="entry name" value="Paired amphipathic helix"/>
    <property type="match status" value="3"/>
</dbReference>
<dbReference type="GO" id="GO:0000122">
    <property type="term" value="P:negative regulation of transcription by RNA polymerase II"/>
    <property type="evidence" value="ECO:0007669"/>
    <property type="project" value="TreeGrafter"/>
</dbReference>
<feature type="domain" description="Histone deacetylase interacting" evidence="9">
    <location>
        <begin position="551"/>
        <end position="652"/>
    </location>
</feature>
<dbReference type="GO" id="GO:0033698">
    <property type="term" value="C:Rpd3L complex"/>
    <property type="evidence" value="ECO:0007669"/>
    <property type="project" value="UniProtKB-ARBA"/>
</dbReference>
<evidence type="ECO:0000313" key="10">
    <source>
        <dbReference type="EMBL" id="PWO00694.1"/>
    </source>
</evidence>
<accession>A0A316ZK53</accession>
<dbReference type="InterPro" id="IPR003822">
    <property type="entry name" value="PAH"/>
</dbReference>
<feature type="compositionally biased region" description="Low complexity" evidence="8">
    <location>
        <begin position="872"/>
        <end position="889"/>
    </location>
</feature>
<dbReference type="RefSeq" id="XP_025600972.1">
    <property type="nucleotide sequence ID" value="XM_025740449.1"/>
</dbReference>
<dbReference type="FunFam" id="1.20.1160.11:FF:000001">
    <property type="entry name" value="Paired amphipathic helix protein Sin3"/>
    <property type="match status" value="1"/>
</dbReference>
<dbReference type="STRING" id="58919.A0A316ZK53"/>
<dbReference type="GO" id="GO:0010628">
    <property type="term" value="P:positive regulation of gene expression"/>
    <property type="evidence" value="ECO:0007669"/>
    <property type="project" value="UniProtKB-ARBA"/>
</dbReference>
<dbReference type="FunFam" id="1.20.1160.11:FF:000003">
    <property type="entry name" value="Paired amphipathic helix SIN3-like protein"/>
    <property type="match status" value="1"/>
</dbReference>
<dbReference type="SMART" id="SM00761">
    <property type="entry name" value="HDAC_interact"/>
    <property type="match status" value="1"/>
</dbReference>
<feature type="compositionally biased region" description="Basic residues" evidence="8">
    <location>
        <begin position="359"/>
        <end position="368"/>
    </location>
</feature>
<feature type="compositionally biased region" description="Low complexity" evidence="8">
    <location>
        <begin position="161"/>
        <end position="175"/>
    </location>
</feature>
<dbReference type="InterPro" id="IPR013194">
    <property type="entry name" value="HDAC_interact_dom"/>
</dbReference>
<evidence type="ECO:0000259" key="9">
    <source>
        <dbReference type="SMART" id="SM00761"/>
    </source>
</evidence>
<protein>
    <recommendedName>
        <fullName evidence="9">Histone deacetylase interacting domain-containing protein</fullName>
    </recommendedName>
</protein>
<dbReference type="GeneID" id="37267995"/>
<gene>
    <name evidence="10" type="ORF">FA09DRAFT_303773</name>
</gene>
<evidence type="ECO:0000256" key="6">
    <source>
        <dbReference type="ARBA" id="ARBA00023242"/>
    </source>
</evidence>
<evidence type="ECO:0000256" key="1">
    <source>
        <dbReference type="ARBA" id="ARBA00004123"/>
    </source>
</evidence>
<dbReference type="PANTHER" id="PTHR12346">
    <property type="entry name" value="SIN3B-RELATED"/>
    <property type="match status" value="1"/>
</dbReference>
<comment type="subcellular location">
    <subcellularLocation>
        <location evidence="1 7">Nucleus</location>
    </subcellularLocation>
</comment>
<keyword evidence="11" id="KW-1185">Reference proteome</keyword>
<feature type="region of interest" description="Disordered" evidence="8">
    <location>
        <begin position="1127"/>
        <end position="1152"/>
    </location>
</feature>
<dbReference type="OrthoDB" id="10265969at2759"/>
<dbReference type="EMBL" id="KZ819284">
    <property type="protein sequence ID" value="PWO00694.1"/>
    <property type="molecule type" value="Genomic_DNA"/>
</dbReference>
<dbReference type="SUPFAM" id="SSF47762">
    <property type="entry name" value="PAH2 domain"/>
    <property type="match status" value="3"/>
</dbReference>
<feature type="compositionally biased region" description="Low complexity" evidence="8">
    <location>
        <begin position="293"/>
        <end position="323"/>
    </location>
</feature>